<dbReference type="EMBL" id="NBSK02000008">
    <property type="protein sequence ID" value="KAJ0190485.1"/>
    <property type="molecule type" value="Genomic_DNA"/>
</dbReference>
<name>A0A9R1UPC5_LACSA</name>
<dbReference type="AlphaFoldDB" id="A0A9R1UPC5"/>
<reference evidence="1 2" key="1">
    <citation type="journal article" date="2017" name="Nat. Commun.">
        <title>Genome assembly with in vitro proximity ligation data and whole-genome triplication in lettuce.</title>
        <authorList>
            <person name="Reyes-Chin-Wo S."/>
            <person name="Wang Z."/>
            <person name="Yang X."/>
            <person name="Kozik A."/>
            <person name="Arikit S."/>
            <person name="Song C."/>
            <person name="Xia L."/>
            <person name="Froenicke L."/>
            <person name="Lavelle D.O."/>
            <person name="Truco M.J."/>
            <person name="Xia R."/>
            <person name="Zhu S."/>
            <person name="Xu C."/>
            <person name="Xu H."/>
            <person name="Xu X."/>
            <person name="Cox K."/>
            <person name="Korf I."/>
            <person name="Meyers B.C."/>
            <person name="Michelmore R.W."/>
        </authorList>
    </citation>
    <scope>NUCLEOTIDE SEQUENCE [LARGE SCALE GENOMIC DNA]</scope>
    <source>
        <strain evidence="2">cv. Salinas</strain>
        <tissue evidence="1">Seedlings</tissue>
    </source>
</reference>
<gene>
    <name evidence="1" type="ORF">LSAT_V11C800399640</name>
</gene>
<evidence type="ECO:0000313" key="2">
    <source>
        <dbReference type="Proteomes" id="UP000235145"/>
    </source>
</evidence>
<proteinExistence type="predicted"/>
<sequence length="108" mass="12634">MSWPEYLPSLDELNYEANEIHTNNASQDNDNEILTSSVTHKNLKLAWYKVFNSRQQLIDWVQNMGRGLGYVIVIIRSTANSNIFFFNVIAAVHTEVKSIHKKYRYQKN</sequence>
<organism evidence="1 2">
    <name type="scientific">Lactuca sativa</name>
    <name type="common">Garden lettuce</name>
    <dbReference type="NCBI Taxonomy" id="4236"/>
    <lineage>
        <taxon>Eukaryota</taxon>
        <taxon>Viridiplantae</taxon>
        <taxon>Streptophyta</taxon>
        <taxon>Embryophyta</taxon>
        <taxon>Tracheophyta</taxon>
        <taxon>Spermatophyta</taxon>
        <taxon>Magnoliopsida</taxon>
        <taxon>eudicotyledons</taxon>
        <taxon>Gunneridae</taxon>
        <taxon>Pentapetalae</taxon>
        <taxon>asterids</taxon>
        <taxon>campanulids</taxon>
        <taxon>Asterales</taxon>
        <taxon>Asteraceae</taxon>
        <taxon>Cichorioideae</taxon>
        <taxon>Cichorieae</taxon>
        <taxon>Lactucinae</taxon>
        <taxon>Lactuca</taxon>
    </lineage>
</organism>
<comment type="caution">
    <text evidence="1">The sequence shown here is derived from an EMBL/GenBank/DDBJ whole genome shotgun (WGS) entry which is preliminary data.</text>
</comment>
<accession>A0A9R1UPC5</accession>
<keyword evidence="2" id="KW-1185">Reference proteome</keyword>
<protein>
    <submittedName>
        <fullName evidence="1">Uncharacterized protein</fullName>
    </submittedName>
</protein>
<dbReference type="Proteomes" id="UP000235145">
    <property type="component" value="Unassembled WGS sequence"/>
</dbReference>
<evidence type="ECO:0000313" key="1">
    <source>
        <dbReference type="EMBL" id="KAJ0190485.1"/>
    </source>
</evidence>